<dbReference type="PANTHER" id="PTHR30126:SF40">
    <property type="entry name" value="HTH-TYPE TRANSCRIPTIONAL REGULATOR GLTR"/>
    <property type="match status" value="1"/>
</dbReference>
<dbReference type="PRINTS" id="PR00039">
    <property type="entry name" value="HTHLYSR"/>
</dbReference>
<keyword evidence="3 6" id="KW-0238">DNA-binding</keyword>
<proteinExistence type="inferred from homology"/>
<evidence type="ECO:0000256" key="2">
    <source>
        <dbReference type="ARBA" id="ARBA00023015"/>
    </source>
</evidence>
<keyword evidence="2" id="KW-0805">Transcription regulation</keyword>
<evidence type="ECO:0000259" key="5">
    <source>
        <dbReference type="PROSITE" id="PS50931"/>
    </source>
</evidence>
<keyword evidence="7" id="KW-1185">Reference proteome</keyword>
<dbReference type="GO" id="GO:0003677">
    <property type="term" value="F:DNA binding"/>
    <property type="evidence" value="ECO:0007669"/>
    <property type="project" value="UniProtKB-KW"/>
</dbReference>
<feature type="domain" description="HTH lysR-type" evidence="5">
    <location>
        <begin position="1"/>
        <end position="61"/>
    </location>
</feature>
<sequence>MTYTENRLLEILVLFAKLGSLSATAEALLLTQPTITRSMQRLEEELAVQLFIRTPNRLELTETGKLAAQKAEVLLKEHKQFVKELRQFEQEQYQIVLSSTAPGPIYLFQENESLRATMDETIIAQSQVEEALLSHRFSLVFTTEELFTDQIESLYIGEEILSVHLDAKMVASNVETTTFRTLANTSFLTMSGLGEWGDVVREEIPNGKFLSQDNRETFHEILQHSNLAYFSTNLSRNSIKNNNRKMLLITDERASLPFYMTYLTSEKERLTPLIQDLKRTWPVNH</sequence>
<gene>
    <name evidence="6" type="ORF">ABID29_000577</name>
</gene>
<evidence type="ECO:0000256" key="4">
    <source>
        <dbReference type="ARBA" id="ARBA00023163"/>
    </source>
</evidence>
<evidence type="ECO:0000256" key="3">
    <source>
        <dbReference type="ARBA" id="ARBA00023125"/>
    </source>
</evidence>
<dbReference type="SUPFAM" id="SSF46785">
    <property type="entry name" value="Winged helix' DNA-binding domain"/>
    <property type="match status" value="1"/>
</dbReference>
<dbReference type="EMBL" id="JBEPLO010000004">
    <property type="protein sequence ID" value="MET3557467.1"/>
    <property type="molecule type" value="Genomic_DNA"/>
</dbReference>
<evidence type="ECO:0000256" key="1">
    <source>
        <dbReference type="ARBA" id="ARBA00009437"/>
    </source>
</evidence>
<dbReference type="RefSeq" id="WP_354364257.1">
    <property type="nucleotide sequence ID" value="NZ_JBEPLO010000004.1"/>
</dbReference>
<dbReference type="Proteomes" id="UP001549122">
    <property type="component" value="Unassembled WGS sequence"/>
</dbReference>
<dbReference type="PANTHER" id="PTHR30126">
    <property type="entry name" value="HTH-TYPE TRANSCRIPTIONAL REGULATOR"/>
    <property type="match status" value="1"/>
</dbReference>
<dbReference type="InterPro" id="IPR036390">
    <property type="entry name" value="WH_DNA-bd_sf"/>
</dbReference>
<accession>A0ABV2FFX4</accession>
<comment type="caution">
    <text evidence="6">The sequence shown here is derived from an EMBL/GenBank/DDBJ whole genome shotgun (WGS) entry which is preliminary data.</text>
</comment>
<evidence type="ECO:0000313" key="7">
    <source>
        <dbReference type="Proteomes" id="UP001549122"/>
    </source>
</evidence>
<name>A0ABV2FFX4_9STRE</name>
<dbReference type="PROSITE" id="PS50931">
    <property type="entry name" value="HTH_LYSR"/>
    <property type="match status" value="1"/>
</dbReference>
<reference evidence="6 7" key="1">
    <citation type="submission" date="2024-06" db="EMBL/GenBank/DDBJ databases">
        <title>Genomic Encyclopedia of Type Strains, Phase IV (KMG-IV): sequencing the most valuable type-strain genomes for metagenomic binning, comparative biology and taxonomic classification.</title>
        <authorList>
            <person name="Goeker M."/>
        </authorList>
    </citation>
    <scope>NUCLEOTIDE SEQUENCE [LARGE SCALE GENOMIC DNA]</scope>
    <source>
        <strain evidence="6 7">DSM 28303</strain>
    </source>
</reference>
<keyword evidence="4" id="KW-0804">Transcription</keyword>
<evidence type="ECO:0000313" key="6">
    <source>
        <dbReference type="EMBL" id="MET3557467.1"/>
    </source>
</evidence>
<dbReference type="InterPro" id="IPR036388">
    <property type="entry name" value="WH-like_DNA-bd_sf"/>
</dbReference>
<dbReference type="InterPro" id="IPR000847">
    <property type="entry name" value="LysR_HTH_N"/>
</dbReference>
<comment type="similarity">
    <text evidence="1">Belongs to the LysR transcriptional regulatory family.</text>
</comment>
<dbReference type="Pfam" id="PF00126">
    <property type="entry name" value="HTH_1"/>
    <property type="match status" value="1"/>
</dbReference>
<dbReference type="Gene3D" id="1.10.10.10">
    <property type="entry name" value="Winged helix-like DNA-binding domain superfamily/Winged helix DNA-binding domain"/>
    <property type="match status" value="1"/>
</dbReference>
<protein>
    <submittedName>
        <fullName evidence="6">DNA-binding transcriptional LysR family regulator</fullName>
    </submittedName>
</protein>
<organism evidence="6 7">
    <name type="scientific">Streptococcus rupicaprae</name>
    <dbReference type="NCBI Taxonomy" id="759619"/>
    <lineage>
        <taxon>Bacteria</taxon>
        <taxon>Bacillati</taxon>
        <taxon>Bacillota</taxon>
        <taxon>Bacilli</taxon>
        <taxon>Lactobacillales</taxon>
        <taxon>Streptococcaceae</taxon>
        <taxon>Streptococcus</taxon>
    </lineage>
</organism>